<keyword evidence="10" id="KW-1185">Reference proteome</keyword>
<proteinExistence type="predicted"/>
<sequence>MRTCPQCQNQCEETHKFCPSCGFPVGKVATTPDDPLIGRTLPGGYVILDLVGIGGMGRVYRAEQTNLGRTVAVKIIHPHLVGEENAAARFITEARAASRLNHPNSVGVIDFGKTEDGQLYLVMEFLRGKDLARVQYEEGPLSFRRIVSILRQVLAALSEAHHLGIIHRDLKPENIILEQVRTGGDFVKVVDFGLAKMKVEATTPSITSPGIVCGTPEYMSPEQGRGDPLDARSDLYAVGVIFYQLLTGRLPFEAESPTQVVLMHITETPTDPRTVSPERMIPSLLSDVCLMALAKEPNHRFGNADEFAEALADALSTIESTVPRALPGGGVKCPSCGASNPSTQKFCGECGHAIHTPPAVRAGQPTMSPPAPSVPPPPSNLVPIEPGTGRREIVVDRDRAQFPLEFVGREEDIAWLDDRLEDARSSLVGARIVGDVGMGKSRLLREFLEKVRNGGHEVVEIGPDPGWAEVGYAAVRNAIVTLADLPTNGGTTKDWSAAGAEARRGLADIFEHGSRGELSSDELRFAVAEALRWAIVRASERLSASGKRVILAVDDLHAIDGASRTALADAVGEPPLVPSLLVVTYPPGHDPGWPASTASARVLMGLAPGMVSRLLAGTSKPSSTIGGRGIAPLYVDQLLRFSREQGGRAPTRLADLIALRVERLPPDARRVLQAIAVYGDNADDGIIARLVTEGTNLTPATDVLEAAGMIEQSGMTFRCAHPLIRDVVLATIPAAVRRSLHATCAEIGEANGMPLEARALHEYSAQNTFQALILLEQVASRAAARGDLGGSISALRRGLDLARRELFRGELDDPMRAVLIFARKLGEVLTAAGAFTDAEGVLREALDMAGPSGSDRARVLGALAQVSAIRDRNDEAHRFLLEALELAFASGAHELLHSLEDLKKSIAV</sequence>
<accession>A0A0K1PR88</accession>
<feature type="binding site" evidence="7">
    <location>
        <position position="74"/>
    </location>
    <ligand>
        <name>ATP</name>
        <dbReference type="ChEBI" id="CHEBI:30616"/>
    </ligand>
</feature>
<dbReference type="PANTHER" id="PTHR43289:SF6">
    <property type="entry name" value="SERINE_THREONINE-PROTEIN KINASE NEKL-3"/>
    <property type="match status" value="1"/>
</dbReference>
<evidence type="ECO:0000256" key="6">
    <source>
        <dbReference type="ARBA" id="ARBA00022840"/>
    </source>
</evidence>
<keyword evidence="3" id="KW-0808">Transferase</keyword>
<dbReference type="InterPro" id="IPR008271">
    <property type="entry name" value="Ser/Thr_kinase_AS"/>
</dbReference>
<dbReference type="GO" id="GO:0005524">
    <property type="term" value="F:ATP binding"/>
    <property type="evidence" value="ECO:0007669"/>
    <property type="project" value="UniProtKB-UniRule"/>
</dbReference>
<dbReference type="SUPFAM" id="SSF52540">
    <property type="entry name" value="P-loop containing nucleoside triphosphate hydrolases"/>
    <property type="match status" value="1"/>
</dbReference>
<dbReference type="SUPFAM" id="SSF56112">
    <property type="entry name" value="Protein kinase-like (PK-like)"/>
    <property type="match status" value="1"/>
</dbReference>
<keyword evidence="5 9" id="KW-0418">Kinase</keyword>
<dbReference type="EMBL" id="CP012333">
    <property type="protein sequence ID" value="AKU96037.1"/>
    <property type="molecule type" value="Genomic_DNA"/>
</dbReference>
<gene>
    <name evidence="9" type="ORF">AKJ09_02701</name>
</gene>
<organism evidence="9 10">
    <name type="scientific">Labilithrix luteola</name>
    <dbReference type="NCBI Taxonomy" id="1391654"/>
    <lineage>
        <taxon>Bacteria</taxon>
        <taxon>Pseudomonadati</taxon>
        <taxon>Myxococcota</taxon>
        <taxon>Polyangia</taxon>
        <taxon>Polyangiales</taxon>
        <taxon>Labilitrichaceae</taxon>
        <taxon>Labilithrix</taxon>
    </lineage>
</organism>
<dbReference type="FunFam" id="1.10.510.10:FF:000021">
    <property type="entry name" value="Serine/threonine protein kinase"/>
    <property type="match status" value="1"/>
</dbReference>
<dbReference type="InterPro" id="IPR027417">
    <property type="entry name" value="P-loop_NTPase"/>
</dbReference>
<dbReference type="Proteomes" id="UP000064967">
    <property type="component" value="Chromosome"/>
</dbReference>
<dbReference type="CDD" id="cd14014">
    <property type="entry name" value="STKc_PknB_like"/>
    <property type="match status" value="1"/>
</dbReference>
<feature type="domain" description="Protein kinase" evidence="8">
    <location>
        <begin position="45"/>
        <end position="312"/>
    </location>
</feature>
<evidence type="ECO:0000256" key="1">
    <source>
        <dbReference type="ARBA" id="ARBA00012513"/>
    </source>
</evidence>
<evidence type="ECO:0000313" key="10">
    <source>
        <dbReference type="Proteomes" id="UP000064967"/>
    </source>
</evidence>
<keyword evidence="2" id="KW-0723">Serine/threonine-protein kinase</keyword>
<reference evidence="9 10" key="1">
    <citation type="submission" date="2015-08" db="EMBL/GenBank/DDBJ databases">
        <authorList>
            <person name="Babu N.S."/>
            <person name="Beckwith C.J."/>
            <person name="Beseler K.G."/>
            <person name="Brison A."/>
            <person name="Carone J.V."/>
            <person name="Caskin T.P."/>
            <person name="Diamond M."/>
            <person name="Durham M.E."/>
            <person name="Foxe J.M."/>
            <person name="Go M."/>
            <person name="Henderson B.A."/>
            <person name="Jones I.B."/>
            <person name="McGettigan J.A."/>
            <person name="Micheletti S.J."/>
            <person name="Nasrallah M.E."/>
            <person name="Ortiz D."/>
            <person name="Piller C.R."/>
            <person name="Privatt S.R."/>
            <person name="Schneider S.L."/>
            <person name="Sharp S."/>
            <person name="Smith T.C."/>
            <person name="Stanton J.D."/>
            <person name="Ullery H.E."/>
            <person name="Wilson R.J."/>
            <person name="Serrano M.G."/>
            <person name="Buck G."/>
            <person name="Lee V."/>
            <person name="Wang Y."/>
            <person name="Carvalho R."/>
            <person name="Voegtly L."/>
            <person name="Shi R."/>
            <person name="Duckworth R."/>
            <person name="Johnson A."/>
            <person name="Loviza R."/>
            <person name="Walstead R."/>
            <person name="Shah Z."/>
            <person name="Kiflezghi M."/>
            <person name="Wade K."/>
            <person name="Ball S.L."/>
            <person name="Bradley K.W."/>
            <person name="Asai D.J."/>
            <person name="Bowman C.A."/>
            <person name="Russell D.A."/>
            <person name="Pope W.H."/>
            <person name="Jacobs-Sera D."/>
            <person name="Hendrix R.W."/>
            <person name="Hatfull G.F."/>
        </authorList>
    </citation>
    <scope>NUCLEOTIDE SEQUENCE [LARGE SCALE GENOMIC DNA]</scope>
    <source>
        <strain evidence="9 10">DSM 27648</strain>
    </source>
</reference>
<dbReference type="InterPro" id="IPR011009">
    <property type="entry name" value="Kinase-like_dom_sf"/>
</dbReference>
<dbReference type="InterPro" id="IPR041664">
    <property type="entry name" value="AAA_16"/>
</dbReference>
<dbReference type="InterPro" id="IPR011990">
    <property type="entry name" value="TPR-like_helical_dom_sf"/>
</dbReference>
<dbReference type="InterPro" id="IPR017441">
    <property type="entry name" value="Protein_kinase_ATP_BS"/>
</dbReference>
<dbReference type="SUPFAM" id="SSF48452">
    <property type="entry name" value="TPR-like"/>
    <property type="match status" value="1"/>
</dbReference>
<protein>
    <recommendedName>
        <fullName evidence="1">non-specific serine/threonine protein kinase</fullName>
        <ecNumber evidence="1">2.7.11.1</ecNumber>
    </recommendedName>
</protein>
<dbReference type="PANTHER" id="PTHR43289">
    <property type="entry name" value="MITOGEN-ACTIVATED PROTEIN KINASE KINASE KINASE 20-RELATED"/>
    <property type="match status" value="1"/>
</dbReference>
<dbReference type="Pfam" id="PF00069">
    <property type="entry name" value="Pkinase"/>
    <property type="match status" value="1"/>
</dbReference>
<dbReference type="PROSITE" id="PS50011">
    <property type="entry name" value="PROTEIN_KINASE_DOM"/>
    <property type="match status" value="1"/>
</dbReference>
<dbReference type="STRING" id="1391654.AKJ09_02701"/>
<evidence type="ECO:0000313" key="9">
    <source>
        <dbReference type="EMBL" id="AKU96037.1"/>
    </source>
</evidence>
<dbReference type="SMART" id="SM00220">
    <property type="entry name" value="S_TKc"/>
    <property type="match status" value="1"/>
</dbReference>
<evidence type="ECO:0000256" key="7">
    <source>
        <dbReference type="PROSITE-ProRule" id="PRU10141"/>
    </source>
</evidence>
<evidence type="ECO:0000256" key="5">
    <source>
        <dbReference type="ARBA" id="ARBA00022777"/>
    </source>
</evidence>
<dbReference type="EC" id="2.7.11.1" evidence="1"/>
<dbReference type="OrthoDB" id="5477142at2"/>
<dbReference type="PROSITE" id="PS00108">
    <property type="entry name" value="PROTEIN_KINASE_ST"/>
    <property type="match status" value="1"/>
</dbReference>
<evidence type="ECO:0000256" key="3">
    <source>
        <dbReference type="ARBA" id="ARBA00022679"/>
    </source>
</evidence>
<dbReference type="Pfam" id="PF13191">
    <property type="entry name" value="AAA_16"/>
    <property type="match status" value="1"/>
</dbReference>
<keyword evidence="4 7" id="KW-0547">Nucleotide-binding</keyword>
<name>A0A0K1PR88_9BACT</name>
<dbReference type="KEGG" id="llu:AKJ09_02701"/>
<dbReference type="PROSITE" id="PS00107">
    <property type="entry name" value="PROTEIN_KINASE_ATP"/>
    <property type="match status" value="1"/>
</dbReference>
<dbReference type="Gene3D" id="1.25.40.10">
    <property type="entry name" value="Tetratricopeptide repeat domain"/>
    <property type="match status" value="1"/>
</dbReference>
<dbReference type="Gene3D" id="3.30.200.20">
    <property type="entry name" value="Phosphorylase Kinase, domain 1"/>
    <property type="match status" value="1"/>
</dbReference>
<dbReference type="InterPro" id="IPR000719">
    <property type="entry name" value="Prot_kinase_dom"/>
</dbReference>
<keyword evidence="6 7" id="KW-0067">ATP-binding</keyword>
<evidence type="ECO:0000259" key="8">
    <source>
        <dbReference type="PROSITE" id="PS50011"/>
    </source>
</evidence>
<dbReference type="Gene3D" id="3.40.50.300">
    <property type="entry name" value="P-loop containing nucleotide triphosphate hydrolases"/>
    <property type="match status" value="1"/>
</dbReference>
<dbReference type="RefSeq" id="WP_146647388.1">
    <property type="nucleotide sequence ID" value="NZ_CP012333.1"/>
</dbReference>
<dbReference type="Gene3D" id="1.10.510.10">
    <property type="entry name" value="Transferase(Phosphotransferase) domain 1"/>
    <property type="match status" value="1"/>
</dbReference>
<dbReference type="GO" id="GO:0004674">
    <property type="term" value="F:protein serine/threonine kinase activity"/>
    <property type="evidence" value="ECO:0007669"/>
    <property type="project" value="UniProtKB-KW"/>
</dbReference>
<dbReference type="AlphaFoldDB" id="A0A0K1PR88"/>
<evidence type="ECO:0000256" key="2">
    <source>
        <dbReference type="ARBA" id="ARBA00022527"/>
    </source>
</evidence>
<evidence type="ECO:0000256" key="4">
    <source>
        <dbReference type="ARBA" id="ARBA00022741"/>
    </source>
</evidence>